<evidence type="ECO:0000259" key="3">
    <source>
        <dbReference type="PROSITE" id="PS51832"/>
    </source>
</evidence>
<dbReference type="SUPFAM" id="SSF109604">
    <property type="entry name" value="HD-domain/PDEase-like"/>
    <property type="match status" value="1"/>
</dbReference>
<evidence type="ECO:0000313" key="4">
    <source>
        <dbReference type="EMBL" id="MZR21988.1"/>
    </source>
</evidence>
<keyword evidence="1" id="KW-1133">Transmembrane helix</keyword>
<name>A0A845MDD6_9PROT</name>
<feature type="domain" description="PAS" evidence="2">
    <location>
        <begin position="389"/>
        <end position="459"/>
    </location>
</feature>
<keyword evidence="5" id="KW-1185">Reference proteome</keyword>
<dbReference type="InterPro" id="IPR035965">
    <property type="entry name" value="PAS-like_dom_sf"/>
</dbReference>
<dbReference type="InterPro" id="IPR037522">
    <property type="entry name" value="HD_GYP_dom"/>
</dbReference>
<keyword evidence="1" id="KW-0472">Membrane</keyword>
<dbReference type="InterPro" id="IPR003607">
    <property type="entry name" value="HD/PDEase_dom"/>
</dbReference>
<dbReference type="PROSITE" id="PS51832">
    <property type="entry name" value="HD_GYP"/>
    <property type="match status" value="1"/>
</dbReference>
<dbReference type="PANTHER" id="PTHR43155">
    <property type="entry name" value="CYCLIC DI-GMP PHOSPHODIESTERASE PA4108-RELATED"/>
    <property type="match status" value="1"/>
</dbReference>
<protein>
    <submittedName>
        <fullName evidence="4">PAS domain-containing protein</fullName>
    </submittedName>
</protein>
<dbReference type="GO" id="GO:0008081">
    <property type="term" value="F:phosphoric diester hydrolase activity"/>
    <property type="evidence" value="ECO:0007669"/>
    <property type="project" value="UniProtKB-ARBA"/>
</dbReference>
<reference evidence="4 5" key="1">
    <citation type="journal article" date="2014" name="Int. J. Syst. Evol. Microbiol.">
        <title>Sneathiella chungangensis sp. nov., isolated from a marine sand, and emended description of the genus Sneathiella.</title>
        <authorList>
            <person name="Siamphan C."/>
            <person name="Kim H."/>
            <person name="Lee J.S."/>
            <person name="Kim W."/>
        </authorList>
    </citation>
    <scope>NUCLEOTIDE SEQUENCE [LARGE SCALE GENOMIC DNA]</scope>
    <source>
        <strain evidence="4 5">KCTC 32476</strain>
    </source>
</reference>
<dbReference type="Proteomes" id="UP000445696">
    <property type="component" value="Unassembled WGS sequence"/>
</dbReference>
<dbReference type="NCBIfam" id="TIGR00229">
    <property type="entry name" value="sensory_box"/>
    <property type="match status" value="1"/>
</dbReference>
<feature type="transmembrane region" description="Helical" evidence="1">
    <location>
        <begin position="56"/>
        <end position="76"/>
    </location>
</feature>
<dbReference type="Gene3D" id="3.30.450.20">
    <property type="entry name" value="PAS domain"/>
    <property type="match status" value="1"/>
</dbReference>
<feature type="domain" description="HD-GYP" evidence="3">
    <location>
        <begin position="511"/>
        <end position="705"/>
    </location>
</feature>
<dbReference type="CDD" id="cd00077">
    <property type="entry name" value="HDc"/>
    <property type="match status" value="1"/>
</dbReference>
<dbReference type="InterPro" id="IPR013656">
    <property type="entry name" value="PAS_4"/>
</dbReference>
<evidence type="ECO:0000259" key="2">
    <source>
        <dbReference type="PROSITE" id="PS50112"/>
    </source>
</evidence>
<dbReference type="Pfam" id="PF08448">
    <property type="entry name" value="PAS_4"/>
    <property type="match status" value="1"/>
</dbReference>
<dbReference type="Pfam" id="PF13487">
    <property type="entry name" value="HD_5"/>
    <property type="match status" value="1"/>
</dbReference>
<dbReference type="PANTHER" id="PTHR43155:SF2">
    <property type="entry name" value="CYCLIC DI-GMP PHOSPHODIESTERASE PA4108"/>
    <property type="match status" value="1"/>
</dbReference>
<dbReference type="CDD" id="cd00130">
    <property type="entry name" value="PAS"/>
    <property type="match status" value="1"/>
</dbReference>
<accession>A0A845MDD6</accession>
<dbReference type="InterPro" id="IPR000014">
    <property type="entry name" value="PAS"/>
</dbReference>
<dbReference type="SUPFAM" id="SSF55785">
    <property type="entry name" value="PYP-like sensor domain (PAS domain)"/>
    <property type="match status" value="1"/>
</dbReference>
<evidence type="ECO:0000313" key="5">
    <source>
        <dbReference type="Proteomes" id="UP000445696"/>
    </source>
</evidence>
<dbReference type="EMBL" id="WTVA01000002">
    <property type="protein sequence ID" value="MZR21988.1"/>
    <property type="molecule type" value="Genomic_DNA"/>
</dbReference>
<comment type="caution">
    <text evidence="4">The sequence shown here is derived from an EMBL/GenBank/DDBJ whole genome shotgun (WGS) entry which is preliminary data.</text>
</comment>
<proteinExistence type="predicted"/>
<evidence type="ECO:0000256" key="1">
    <source>
        <dbReference type="SAM" id="Phobius"/>
    </source>
</evidence>
<dbReference type="Gene3D" id="1.10.3210.10">
    <property type="entry name" value="Hypothetical protein af1432"/>
    <property type="match status" value="1"/>
</dbReference>
<keyword evidence="1" id="KW-0812">Transmembrane</keyword>
<sequence>MKREDGRIFRKISWLRKKPQGTRKMTDATLKFELNSFLSGNAPDDSSLIRKAPWKFAALFFVVLAVLGYFVGDYAIQSRKQELVGELQKRLDISAAGKAQVIETWLASTVEDSNRIAGNELFQLFATEINIAGGGKLPRSLNEQLPYMQNAFTNFANQDGLIGAYLIGRDGRAYLASGGAPALTEDQRAEAQEQYDRAEIRLLPIRAGNAGLVFDFLLPIRAAQSNPTDNTADVVGILLLTVPASDALSDFLKPSPYSSSEHVTRLYQETGGKYFELFPGKPPYVSATADAGIAPDAIGFRETTDSSGNSFYSSGALVDGTNLVVFQQVDSSEALASLRTYNLFVVGLAISFLVIIFTILTVIWLMLKGQNARALAHQYKEFAAQINAQRRLLGSINNTIDELIGLTDPEGRYIYANPSLARLADYPLRSIPGKTDRELFGEKAARDLAEHDRKAIATEQTVNAFVEIETRDGVRTLRVAKSRFLNEEGAFLGIVTVSSDITEYVKYQRRKEEMDRKAITVLSQMLEANDPYLSDHSLRVAQLANHISAELGLSAEVVKVINTGAHLSQIGKISIPRQIREKESRLTPKEQEIMQSHVLTSEKILSNADVDKQVLDAVTQINERLDGSGYPKGLTEADIAMPARILGMADILIARISPRSYREAIGVDEALRVFKNNPEKYDPAVVEAMVRFFETEIGAAFKANIEMKRG</sequence>
<dbReference type="PROSITE" id="PS50112">
    <property type="entry name" value="PAS"/>
    <property type="match status" value="1"/>
</dbReference>
<feature type="transmembrane region" description="Helical" evidence="1">
    <location>
        <begin position="341"/>
        <end position="367"/>
    </location>
</feature>
<organism evidence="4 5">
    <name type="scientific">Sneathiella chungangensis</name>
    <dbReference type="NCBI Taxonomy" id="1418234"/>
    <lineage>
        <taxon>Bacteria</taxon>
        <taxon>Pseudomonadati</taxon>
        <taxon>Pseudomonadota</taxon>
        <taxon>Alphaproteobacteria</taxon>
        <taxon>Sneathiellales</taxon>
        <taxon>Sneathiellaceae</taxon>
        <taxon>Sneathiella</taxon>
    </lineage>
</organism>
<gene>
    <name evidence="4" type="ORF">GQF03_06560</name>
</gene>
<dbReference type="AlphaFoldDB" id="A0A845MDD6"/>
<dbReference type="SMART" id="SM00091">
    <property type="entry name" value="PAS"/>
    <property type="match status" value="1"/>
</dbReference>